<protein>
    <submittedName>
        <fullName evidence="1">Uncharacterized protein</fullName>
    </submittedName>
</protein>
<dbReference type="EMBL" id="NGUO01000008">
    <property type="protein sequence ID" value="OWS71875.1"/>
    <property type="molecule type" value="Genomic_DNA"/>
</dbReference>
<reference evidence="1 2" key="1">
    <citation type="submission" date="2017-05" db="EMBL/GenBank/DDBJ databases">
        <title>Polynucleobacter sp. MWH-K35W1 isolated from the permanently anoxic monimolimnion of a meromictic lake.</title>
        <authorList>
            <person name="Hahn M.W."/>
        </authorList>
    </citation>
    <scope>NUCLEOTIDE SEQUENCE [LARGE SCALE GENOMIC DNA]</scope>
    <source>
        <strain evidence="1 2">MWH-K35W1</strain>
    </source>
</reference>
<gene>
    <name evidence="1" type="ORF">CBI30_05335</name>
</gene>
<dbReference type="Proteomes" id="UP000198104">
    <property type="component" value="Unassembled WGS sequence"/>
</dbReference>
<sequence length="79" mass="8929">MSIEFKKKKAFFKEVVGVEEAESLLQWISDNPSGKIDLNSCTHLHSANLQVLVACKPFISAWPQDASLRVWLENSLINK</sequence>
<name>A0A254PZC2_9BURK</name>
<dbReference type="RefSeq" id="WP_088527277.1">
    <property type="nucleotide sequence ID" value="NZ_NGUO01000008.1"/>
</dbReference>
<evidence type="ECO:0000313" key="2">
    <source>
        <dbReference type="Proteomes" id="UP000198104"/>
    </source>
</evidence>
<dbReference type="OrthoDB" id="7585928at2"/>
<accession>A0A254PZC2</accession>
<comment type="caution">
    <text evidence="1">The sequence shown here is derived from an EMBL/GenBank/DDBJ whole genome shotgun (WGS) entry which is preliminary data.</text>
</comment>
<evidence type="ECO:0000313" key="1">
    <source>
        <dbReference type="EMBL" id="OWS71875.1"/>
    </source>
</evidence>
<proteinExistence type="predicted"/>
<dbReference type="AlphaFoldDB" id="A0A254PZC2"/>
<keyword evidence="2" id="KW-1185">Reference proteome</keyword>
<organism evidence="1 2">
    <name type="scientific">Polynucleobacter aenigmaticus</name>
    <dbReference type="NCBI Taxonomy" id="1743164"/>
    <lineage>
        <taxon>Bacteria</taxon>
        <taxon>Pseudomonadati</taxon>
        <taxon>Pseudomonadota</taxon>
        <taxon>Betaproteobacteria</taxon>
        <taxon>Burkholderiales</taxon>
        <taxon>Burkholderiaceae</taxon>
        <taxon>Polynucleobacter</taxon>
    </lineage>
</organism>